<dbReference type="RefSeq" id="WP_270112502.1">
    <property type="nucleotide sequence ID" value="NZ_JAPZVP010000023.1"/>
</dbReference>
<keyword evidence="3" id="KW-1185">Reference proteome</keyword>
<reference evidence="2" key="1">
    <citation type="submission" date="2022-12" db="EMBL/GenBank/DDBJ databases">
        <title>Gycomyces niveus sp.nov.,a novel actinomycete isolated from soil in Shouguan.</title>
        <authorList>
            <person name="Yang X."/>
        </authorList>
    </citation>
    <scope>NUCLEOTIDE SEQUENCE</scope>
    <source>
        <strain evidence="2">NEAU-A15</strain>
    </source>
</reference>
<protein>
    <submittedName>
        <fullName evidence="2">Uncharacterized protein</fullName>
    </submittedName>
</protein>
<evidence type="ECO:0000313" key="2">
    <source>
        <dbReference type="EMBL" id="MDA1362423.1"/>
    </source>
</evidence>
<dbReference type="EMBL" id="JAPZVP010000023">
    <property type="protein sequence ID" value="MDA1362423.1"/>
    <property type="molecule type" value="Genomic_DNA"/>
</dbReference>
<sequence>MSTPEDEIRFAEAFNELGESAELMVEPPTAAAIRSKLRRRRATRVTVAAVAALALLAPASWALQQAATAEERDEPVIAEERTGDPTGGEESAKPQEPTPSTEPSLETETGTSETAPPPSFDDLVGQELELPSFGDSTELACPTGPAQLTAADGEGPVHLIKVVHARLSEDGPQRAVALVGCRPGEAMIRQVLVIEAEGDGYAATEQLHLYDYGATASVYDIAPDADYGVLLGLLEEEPCCSTQIQDLDRWIERYRDGGSQKLTGDVPGVFITDLAVSAEVVASGEGTREVVVTVANLGENDAAQFTLNICSTESIRLQGEDSRDCSEGPAQVETVDGLGAGDSYETTWTIEVDPREEWPESGRAYGQEFIVGVQMPSNLIDALVLETDWENNRAQRLFDYDGTD</sequence>
<evidence type="ECO:0000256" key="1">
    <source>
        <dbReference type="SAM" id="MobiDB-lite"/>
    </source>
</evidence>
<proteinExistence type="predicted"/>
<feature type="region of interest" description="Disordered" evidence="1">
    <location>
        <begin position="66"/>
        <end position="125"/>
    </location>
</feature>
<organism evidence="2 3">
    <name type="scientific">Glycomyces luteolus</name>
    <dbReference type="NCBI Taxonomy" id="2670330"/>
    <lineage>
        <taxon>Bacteria</taxon>
        <taxon>Bacillati</taxon>
        <taxon>Actinomycetota</taxon>
        <taxon>Actinomycetes</taxon>
        <taxon>Glycomycetales</taxon>
        <taxon>Glycomycetaceae</taxon>
        <taxon>Glycomyces</taxon>
    </lineage>
</organism>
<dbReference type="AlphaFoldDB" id="A0A9X3PFB0"/>
<evidence type="ECO:0000313" key="3">
    <source>
        <dbReference type="Proteomes" id="UP001146067"/>
    </source>
</evidence>
<feature type="compositionally biased region" description="Basic and acidic residues" evidence="1">
    <location>
        <begin position="74"/>
        <end position="83"/>
    </location>
</feature>
<gene>
    <name evidence="2" type="ORF">O1R50_22555</name>
</gene>
<dbReference type="Proteomes" id="UP001146067">
    <property type="component" value="Unassembled WGS sequence"/>
</dbReference>
<feature type="compositionally biased region" description="Low complexity" evidence="1">
    <location>
        <begin position="98"/>
        <end position="114"/>
    </location>
</feature>
<accession>A0A9X3PFB0</accession>
<comment type="caution">
    <text evidence="2">The sequence shown here is derived from an EMBL/GenBank/DDBJ whole genome shotgun (WGS) entry which is preliminary data.</text>
</comment>
<name>A0A9X3PFB0_9ACTN</name>